<dbReference type="SUPFAM" id="SSF52540">
    <property type="entry name" value="P-loop containing nucleoside triphosphate hydrolases"/>
    <property type="match status" value="1"/>
</dbReference>
<dbReference type="AlphaFoldDB" id="A0A8S3QSP6"/>
<accession>A0A8S3QSP6</accession>
<dbReference type="InterPro" id="IPR049052">
    <property type="entry name" value="nSTAND1"/>
</dbReference>
<evidence type="ECO:0000313" key="2">
    <source>
        <dbReference type="EMBL" id="CAG2197323.1"/>
    </source>
</evidence>
<dbReference type="InterPro" id="IPR027417">
    <property type="entry name" value="P-loop_NTPase"/>
</dbReference>
<feature type="domain" description="Novel STAND NTPase 1" evidence="1">
    <location>
        <begin position="128"/>
        <end position="361"/>
    </location>
</feature>
<dbReference type="EMBL" id="CAJPWZ010000644">
    <property type="protein sequence ID" value="CAG2197323.1"/>
    <property type="molecule type" value="Genomic_DNA"/>
</dbReference>
<name>A0A8S3QSP6_MYTED</name>
<keyword evidence="3" id="KW-1185">Reference proteome</keyword>
<sequence length="525" mass="60865">MFLSLEKIVDEIATGHCTEIDIWDKLVHYFTEYWDGDDHIFQQVLNLSRRQLGEQTQTITDTKAFFTALENNFSDKNDLLEFLINLTGYLHYHTELGSVNVNEHLKDCRENIRRFKRECIRRGIFRDNNFVGRKDQIAKIKDEIEKGNTKGILVCGLGGMGKTCLVNTVCYELRSDKWKTIRFELREQRSYRHFLRTIVAKFKELRGGSSSFDHSNIGNVDNKKNQDEIMDEEKLLQQKLLDYFRAQLENETVSKKNFSEILMFDNIDDITTHSDEKKKLLVFFKSLLEMIHGSQEYMDMNYRFLNLQMRIVITSRDNFLLTTGIDLAHCLVKVEVTSLDRDSANKLVAMCTKQSNLEIKQIKVIVRVCGACPLALRVICDAINFDPCIDQLIKTLEKRTESLPTSALSMNNCLNHPFINLGNCRYTLCKLSLFGTSKFSLKSAAIIENNELEVDDRKESIRLGDLKITLLLFKSRHLIEIENDIGDISTEKLQNESEVLIADQEIFSLHPLVYKFLQEKSMTQI</sequence>
<proteinExistence type="predicted"/>
<evidence type="ECO:0000313" key="3">
    <source>
        <dbReference type="Proteomes" id="UP000683360"/>
    </source>
</evidence>
<dbReference type="OrthoDB" id="6117615at2759"/>
<dbReference type="Proteomes" id="UP000683360">
    <property type="component" value="Unassembled WGS sequence"/>
</dbReference>
<protein>
    <recommendedName>
        <fullName evidence="1">Novel STAND NTPase 1 domain-containing protein</fullName>
    </recommendedName>
</protein>
<reference evidence="2" key="1">
    <citation type="submission" date="2021-03" db="EMBL/GenBank/DDBJ databases">
        <authorList>
            <person name="Bekaert M."/>
        </authorList>
    </citation>
    <scope>NUCLEOTIDE SEQUENCE</scope>
</reference>
<gene>
    <name evidence="2" type="ORF">MEDL_12088</name>
</gene>
<dbReference type="Gene3D" id="3.40.50.300">
    <property type="entry name" value="P-loop containing nucleotide triphosphate hydrolases"/>
    <property type="match status" value="1"/>
</dbReference>
<comment type="caution">
    <text evidence="2">The sequence shown here is derived from an EMBL/GenBank/DDBJ whole genome shotgun (WGS) entry which is preliminary data.</text>
</comment>
<evidence type="ECO:0000259" key="1">
    <source>
        <dbReference type="Pfam" id="PF20703"/>
    </source>
</evidence>
<dbReference type="Pfam" id="PF20703">
    <property type="entry name" value="nSTAND1"/>
    <property type="match status" value="1"/>
</dbReference>
<organism evidence="2 3">
    <name type="scientific">Mytilus edulis</name>
    <name type="common">Blue mussel</name>
    <dbReference type="NCBI Taxonomy" id="6550"/>
    <lineage>
        <taxon>Eukaryota</taxon>
        <taxon>Metazoa</taxon>
        <taxon>Spiralia</taxon>
        <taxon>Lophotrochozoa</taxon>
        <taxon>Mollusca</taxon>
        <taxon>Bivalvia</taxon>
        <taxon>Autobranchia</taxon>
        <taxon>Pteriomorphia</taxon>
        <taxon>Mytilida</taxon>
        <taxon>Mytiloidea</taxon>
        <taxon>Mytilidae</taxon>
        <taxon>Mytilinae</taxon>
        <taxon>Mytilus</taxon>
    </lineage>
</organism>